<dbReference type="SUPFAM" id="SSF141371">
    <property type="entry name" value="PilZ domain-like"/>
    <property type="match status" value="1"/>
</dbReference>
<organism evidence="3 4">
    <name type="scientific">Desulfosporosinus hippei DSM 8344</name>
    <dbReference type="NCBI Taxonomy" id="1121419"/>
    <lineage>
        <taxon>Bacteria</taxon>
        <taxon>Bacillati</taxon>
        <taxon>Bacillota</taxon>
        <taxon>Clostridia</taxon>
        <taxon>Eubacteriales</taxon>
        <taxon>Desulfitobacteriaceae</taxon>
        <taxon>Desulfosporosinus</taxon>
    </lineage>
</organism>
<dbReference type="InterPro" id="IPR009875">
    <property type="entry name" value="PilZ_domain"/>
</dbReference>
<evidence type="ECO:0000259" key="2">
    <source>
        <dbReference type="Pfam" id="PF12945"/>
    </source>
</evidence>
<feature type="domain" description="PilZ" evidence="1">
    <location>
        <begin position="98"/>
        <end position="202"/>
    </location>
</feature>
<dbReference type="Proteomes" id="UP000198656">
    <property type="component" value="Unassembled WGS sequence"/>
</dbReference>
<feature type="domain" description="Type III secretion system flagellar brake protein YcgR PilZN" evidence="2">
    <location>
        <begin position="10"/>
        <end position="91"/>
    </location>
</feature>
<dbReference type="Pfam" id="PF12945">
    <property type="entry name" value="PilZNR"/>
    <property type="match status" value="1"/>
</dbReference>
<keyword evidence="3" id="KW-0282">Flagellum</keyword>
<keyword evidence="3" id="KW-0969">Cilium</keyword>
<dbReference type="InterPro" id="IPR009926">
    <property type="entry name" value="T3SS_YcgR_PilZN"/>
</dbReference>
<dbReference type="EMBL" id="FNCP01000001">
    <property type="protein sequence ID" value="SDG15819.1"/>
    <property type="molecule type" value="Genomic_DNA"/>
</dbReference>
<dbReference type="Gene3D" id="2.40.10.220">
    <property type="entry name" value="predicted glycosyltransferase like domains"/>
    <property type="match status" value="1"/>
</dbReference>
<dbReference type="OrthoDB" id="3493at2"/>
<sequence length="214" mass="24474">MSYKKKLLHGLAVELAVLEGEYQGNYRTKIEEVGERLLSVGVPFEHGELVPVREGTKVKITFCDETAVYSFEGNIMQRIAVPVPILVLVLPDTVEKVQRRHFVRVPASFPVSFRMVTREGLSDLYKAIMLDLSGGGMRFSTRELVENRALIYAQFSLPNGEIQTPVRVCRVVRIEDTKKYSVSVEFHEISERERDKIIRCVFDIQRAMRKKGLV</sequence>
<name>A0A1G7S032_9FIRM</name>
<dbReference type="STRING" id="1121419.SAMN05443529_101235"/>
<proteinExistence type="predicted"/>
<dbReference type="Pfam" id="PF07238">
    <property type="entry name" value="PilZ"/>
    <property type="match status" value="1"/>
</dbReference>
<dbReference type="AlphaFoldDB" id="A0A1G7S032"/>
<gene>
    <name evidence="3" type="ORF">SAMN05443529_101235</name>
</gene>
<evidence type="ECO:0000259" key="1">
    <source>
        <dbReference type="Pfam" id="PF07238"/>
    </source>
</evidence>
<reference evidence="4" key="1">
    <citation type="submission" date="2016-10" db="EMBL/GenBank/DDBJ databases">
        <authorList>
            <person name="Varghese N."/>
            <person name="Submissions S."/>
        </authorList>
    </citation>
    <scope>NUCLEOTIDE SEQUENCE [LARGE SCALE GENOMIC DNA]</scope>
    <source>
        <strain evidence="4">DSM 8344</strain>
    </source>
</reference>
<accession>A0A1G7S032</accession>
<evidence type="ECO:0000313" key="3">
    <source>
        <dbReference type="EMBL" id="SDG15819.1"/>
    </source>
</evidence>
<dbReference type="GO" id="GO:0035438">
    <property type="term" value="F:cyclic-di-GMP binding"/>
    <property type="evidence" value="ECO:0007669"/>
    <property type="project" value="InterPro"/>
</dbReference>
<evidence type="ECO:0000313" key="4">
    <source>
        <dbReference type="Proteomes" id="UP000198656"/>
    </source>
</evidence>
<protein>
    <submittedName>
        <fullName evidence="3">C-di-GMP-binding flagellar brake protein YcgR, contains PilZNR and PilZ domains</fullName>
    </submittedName>
</protein>
<dbReference type="RefSeq" id="WP_092328825.1">
    <property type="nucleotide sequence ID" value="NZ_FNCP01000001.1"/>
</dbReference>
<keyword evidence="4" id="KW-1185">Reference proteome</keyword>
<keyword evidence="3" id="KW-0966">Cell projection</keyword>